<dbReference type="PANTHER" id="PTHR24025">
    <property type="entry name" value="DESMOGLEIN FAMILY MEMBER"/>
    <property type="match status" value="1"/>
</dbReference>
<evidence type="ECO:0000313" key="11">
    <source>
        <dbReference type="Proteomes" id="UP000001645"/>
    </source>
</evidence>
<dbReference type="Pfam" id="PF00028">
    <property type="entry name" value="Cadherin"/>
    <property type="match status" value="4"/>
</dbReference>
<dbReference type="PROSITE" id="PS00232">
    <property type="entry name" value="CADHERIN_1"/>
    <property type="match status" value="2"/>
</dbReference>
<reference evidence="10" key="2">
    <citation type="submission" date="2025-08" db="UniProtKB">
        <authorList>
            <consortium name="Ensembl"/>
        </authorList>
    </citation>
    <scope>IDENTIFICATION</scope>
</reference>
<keyword evidence="5" id="KW-0130">Cell adhesion</keyword>
<protein>
    <recommendedName>
        <fullName evidence="9">Cadherin domain-containing protein</fullName>
    </recommendedName>
</protein>
<dbReference type="Gene3D" id="2.60.40.60">
    <property type="entry name" value="Cadherins"/>
    <property type="match status" value="5"/>
</dbReference>
<reference evidence="10" key="3">
    <citation type="submission" date="2025-09" db="UniProtKB">
        <authorList>
            <consortium name="Ensembl"/>
        </authorList>
    </citation>
    <scope>IDENTIFICATION</scope>
</reference>
<dbReference type="SMART" id="SM00112">
    <property type="entry name" value="CA"/>
    <property type="match status" value="3"/>
</dbReference>
<organism evidence="10 11">
    <name type="scientific">Meleagris gallopavo</name>
    <name type="common">Wild turkey</name>
    <dbReference type="NCBI Taxonomy" id="9103"/>
    <lineage>
        <taxon>Eukaryota</taxon>
        <taxon>Metazoa</taxon>
        <taxon>Chordata</taxon>
        <taxon>Craniata</taxon>
        <taxon>Vertebrata</taxon>
        <taxon>Euteleostomi</taxon>
        <taxon>Archelosauria</taxon>
        <taxon>Archosauria</taxon>
        <taxon>Dinosauria</taxon>
        <taxon>Saurischia</taxon>
        <taxon>Theropoda</taxon>
        <taxon>Coelurosauria</taxon>
        <taxon>Aves</taxon>
        <taxon>Neognathae</taxon>
        <taxon>Galloanserae</taxon>
        <taxon>Galliformes</taxon>
        <taxon>Phasianidae</taxon>
        <taxon>Meleagridinae</taxon>
        <taxon>Meleagris</taxon>
    </lineage>
</organism>
<evidence type="ECO:0000256" key="6">
    <source>
        <dbReference type="ARBA" id="ARBA00022989"/>
    </source>
</evidence>
<proteinExistence type="predicted"/>
<dbReference type="CDD" id="cd11304">
    <property type="entry name" value="Cadherin_repeat"/>
    <property type="match status" value="4"/>
</dbReference>
<evidence type="ECO:0000256" key="1">
    <source>
        <dbReference type="ARBA" id="ARBA00004370"/>
    </source>
</evidence>
<keyword evidence="6" id="KW-1133">Transmembrane helix</keyword>
<dbReference type="GO" id="GO:0005886">
    <property type="term" value="C:plasma membrane"/>
    <property type="evidence" value="ECO:0007669"/>
    <property type="project" value="InterPro"/>
</dbReference>
<sequence length="518" mass="58245">MDAYDSVDDGDVYFEVDRWTGDLFLSKELDYETSSHFFLQVIIKDYSNNPPQNNTVFLSIDVEDLNDHSPHFQDDFIVIGIEENVPIGTLVYTFNAKDGDGSSPNNQAINVADRRRDSLTAKIVILDVNDNSPSFISSPLCYVMEDADVGLLVHHVTAKDPDEGRNGHVMYQLISGNENGSFILDKITGTVTLFTAQLLDREVQEHYSLTVMALDGGTPALSAMQVLTILVLDVNDESPIFLQQLYETAVYENQDPGELILFPNAVVCHNFIFLCLKGGNVGEYFTLNNTSGKLLVTRILDREDVSNFTLVIECHDLGSPPRSSTALLYITVLDENDHSPLFEKNQYHISVREDVEEGTAILDLFASDRDDGPNGKVTYSLIGDTFGAFAINSVTGSIQSQDLCFRRAKFRLLKELLNGIPWETVLKGMGTEQSWQLFKSTLLRAQRLPIPQQKKLSRGGRRPTWLCKDLQLKLREKREMYRKWKQGCAAWEYRAVVCVCRDRIRKVKAAELGEGCGK</sequence>
<dbReference type="InterPro" id="IPR015919">
    <property type="entry name" value="Cadherin-like_sf"/>
</dbReference>
<dbReference type="Proteomes" id="UP000001645">
    <property type="component" value="Chromosome 4"/>
</dbReference>
<keyword evidence="4 8" id="KW-0106">Calcium</keyword>
<dbReference type="InterPro" id="IPR020894">
    <property type="entry name" value="Cadherin_CS"/>
</dbReference>
<dbReference type="InterPro" id="IPR050971">
    <property type="entry name" value="Cadherin-domain_protein"/>
</dbReference>
<dbReference type="PANTHER" id="PTHR24025:SF23">
    <property type="entry name" value="NEURAL-CADHERIN"/>
    <property type="match status" value="1"/>
</dbReference>
<evidence type="ECO:0000256" key="5">
    <source>
        <dbReference type="ARBA" id="ARBA00022889"/>
    </source>
</evidence>
<feature type="domain" description="Cadherin" evidence="9">
    <location>
        <begin position="143"/>
        <end position="241"/>
    </location>
</feature>
<evidence type="ECO:0000256" key="3">
    <source>
        <dbReference type="ARBA" id="ARBA00022737"/>
    </source>
</evidence>
<feature type="domain" description="Cadherin" evidence="9">
    <location>
        <begin position="242"/>
        <end position="342"/>
    </location>
</feature>
<dbReference type="PROSITE" id="PS50268">
    <property type="entry name" value="CADHERIN_2"/>
    <property type="match status" value="4"/>
</dbReference>
<dbReference type="AlphaFoldDB" id="A0A803XQ08"/>
<feature type="domain" description="Cadherin" evidence="9">
    <location>
        <begin position="343"/>
        <end position="398"/>
    </location>
</feature>
<evidence type="ECO:0000313" key="10">
    <source>
        <dbReference type="Ensembl" id="ENSMGAP00000021604.1"/>
    </source>
</evidence>
<feature type="domain" description="Cadherin" evidence="9">
    <location>
        <begin position="13"/>
        <end position="72"/>
    </location>
</feature>
<keyword evidence="11" id="KW-1185">Reference proteome</keyword>
<evidence type="ECO:0000259" key="9">
    <source>
        <dbReference type="PROSITE" id="PS50268"/>
    </source>
</evidence>
<dbReference type="Ensembl" id="ENSMGAT00000031896.1">
    <property type="protein sequence ID" value="ENSMGAP00000021604.1"/>
    <property type="gene ID" value="ENSMGAG00000001303.3"/>
</dbReference>
<keyword evidence="3" id="KW-0677">Repeat</keyword>
<comment type="subcellular location">
    <subcellularLocation>
        <location evidence="1">Membrane</location>
    </subcellularLocation>
</comment>
<dbReference type="SUPFAM" id="SSF49313">
    <property type="entry name" value="Cadherin-like"/>
    <property type="match status" value="5"/>
</dbReference>
<dbReference type="GeneTree" id="ENSGT00940000164636"/>
<dbReference type="GO" id="GO:0005911">
    <property type="term" value="C:cell-cell junction"/>
    <property type="evidence" value="ECO:0007669"/>
    <property type="project" value="TreeGrafter"/>
</dbReference>
<keyword evidence="7" id="KW-0472">Membrane</keyword>
<evidence type="ECO:0000256" key="8">
    <source>
        <dbReference type="PROSITE-ProRule" id="PRU00043"/>
    </source>
</evidence>
<accession>A0A803XQ08</accession>
<dbReference type="GO" id="GO:0007156">
    <property type="term" value="P:homophilic cell adhesion via plasma membrane adhesion molecules"/>
    <property type="evidence" value="ECO:0007669"/>
    <property type="project" value="InterPro"/>
</dbReference>
<evidence type="ECO:0000256" key="2">
    <source>
        <dbReference type="ARBA" id="ARBA00022692"/>
    </source>
</evidence>
<dbReference type="PRINTS" id="PR00205">
    <property type="entry name" value="CADHERIN"/>
</dbReference>
<dbReference type="GO" id="GO:0005509">
    <property type="term" value="F:calcium ion binding"/>
    <property type="evidence" value="ECO:0007669"/>
    <property type="project" value="UniProtKB-UniRule"/>
</dbReference>
<dbReference type="InterPro" id="IPR002126">
    <property type="entry name" value="Cadherin-like_dom"/>
</dbReference>
<keyword evidence="2" id="KW-0812">Transmembrane</keyword>
<evidence type="ECO:0000256" key="4">
    <source>
        <dbReference type="ARBA" id="ARBA00022837"/>
    </source>
</evidence>
<reference evidence="10 11" key="1">
    <citation type="journal article" date="2010" name="PLoS Biol.">
        <title>Multi-platform next-generation sequencing of the domestic turkey (Meleagris gallopavo): genome assembly and analysis.</title>
        <authorList>
            <person name="Dalloul R.A."/>
            <person name="Long J.A."/>
            <person name="Zimin A.V."/>
            <person name="Aslam L."/>
            <person name="Beal K."/>
            <person name="Blomberg L.A."/>
            <person name="Bouffard P."/>
            <person name="Burt D.W."/>
            <person name="Crasta O."/>
            <person name="Crooijmans R.P."/>
            <person name="Cooper K."/>
            <person name="Coulombe R.A."/>
            <person name="De S."/>
            <person name="Delany M.E."/>
            <person name="Dodgson J.B."/>
            <person name="Dong J.J."/>
            <person name="Evans C."/>
            <person name="Frederickson K.M."/>
            <person name="Flicek P."/>
            <person name="Florea L."/>
            <person name="Folkerts O."/>
            <person name="Groenen M.A."/>
            <person name="Harkins T.T."/>
            <person name="Herrero J."/>
            <person name="Hoffmann S."/>
            <person name="Megens H.J."/>
            <person name="Jiang A."/>
            <person name="de Jong P."/>
            <person name="Kaiser P."/>
            <person name="Kim H."/>
            <person name="Kim K.W."/>
            <person name="Kim S."/>
            <person name="Langenberger D."/>
            <person name="Lee M.K."/>
            <person name="Lee T."/>
            <person name="Mane S."/>
            <person name="Marcais G."/>
            <person name="Marz M."/>
            <person name="McElroy A.P."/>
            <person name="Modise T."/>
            <person name="Nefedov M."/>
            <person name="Notredame C."/>
            <person name="Paton I.R."/>
            <person name="Payne W.S."/>
            <person name="Pertea G."/>
            <person name="Prickett D."/>
            <person name="Puiu D."/>
            <person name="Qioa D."/>
            <person name="Raineri E."/>
            <person name="Ruffier M."/>
            <person name="Salzberg S.L."/>
            <person name="Schatz M.C."/>
            <person name="Scheuring C."/>
            <person name="Schmidt C.J."/>
            <person name="Schroeder S."/>
            <person name="Searle S.M."/>
            <person name="Smith E.J."/>
            <person name="Smith J."/>
            <person name="Sonstegard T.S."/>
            <person name="Stadler P.F."/>
            <person name="Tafer H."/>
            <person name="Tu Z.J."/>
            <person name="Van Tassell C.P."/>
            <person name="Vilella A.J."/>
            <person name="Williams K.P."/>
            <person name="Yorke J.A."/>
            <person name="Zhang L."/>
            <person name="Zhang H.B."/>
            <person name="Zhang X."/>
            <person name="Zhang Y."/>
            <person name="Reed K.M."/>
        </authorList>
    </citation>
    <scope>NUCLEOTIDE SEQUENCE [LARGE SCALE GENOMIC DNA]</scope>
</reference>
<name>A0A803XQ08_MELGA</name>
<evidence type="ECO:0000256" key="7">
    <source>
        <dbReference type="ARBA" id="ARBA00023136"/>
    </source>
</evidence>